<feature type="region of interest" description="Disordered" evidence="3">
    <location>
        <begin position="1"/>
        <end position="78"/>
    </location>
</feature>
<evidence type="ECO:0000259" key="4">
    <source>
        <dbReference type="PROSITE" id="PS51176"/>
    </source>
</evidence>
<comment type="similarity">
    <text evidence="1">Belongs to the prephenate/arogenate dehydrogenase family.</text>
</comment>
<dbReference type="PANTHER" id="PTHR21363:SF0">
    <property type="entry name" value="PREPHENATE DEHYDROGENASE [NADP(+)]"/>
    <property type="match status" value="1"/>
</dbReference>
<evidence type="ECO:0000256" key="2">
    <source>
        <dbReference type="ARBA" id="ARBA00023002"/>
    </source>
</evidence>
<dbReference type="GO" id="GO:0008977">
    <property type="term" value="F:prephenate dehydrogenase (NAD+) activity"/>
    <property type="evidence" value="ECO:0007669"/>
    <property type="project" value="InterPro"/>
</dbReference>
<dbReference type="GO" id="GO:0006571">
    <property type="term" value="P:tyrosine biosynthetic process"/>
    <property type="evidence" value="ECO:0007669"/>
    <property type="project" value="InterPro"/>
</dbReference>
<organism evidence="5 6">
    <name type="scientific">Planobispora takensis</name>
    <dbReference type="NCBI Taxonomy" id="1367882"/>
    <lineage>
        <taxon>Bacteria</taxon>
        <taxon>Bacillati</taxon>
        <taxon>Actinomycetota</taxon>
        <taxon>Actinomycetes</taxon>
        <taxon>Streptosporangiales</taxon>
        <taxon>Streptosporangiaceae</taxon>
        <taxon>Planobispora</taxon>
    </lineage>
</organism>
<dbReference type="GO" id="GO:0070403">
    <property type="term" value="F:NAD+ binding"/>
    <property type="evidence" value="ECO:0007669"/>
    <property type="project" value="InterPro"/>
</dbReference>
<evidence type="ECO:0000313" key="5">
    <source>
        <dbReference type="EMBL" id="GII02077.1"/>
    </source>
</evidence>
<dbReference type="Proteomes" id="UP000634476">
    <property type="component" value="Unassembled WGS sequence"/>
</dbReference>
<dbReference type="PROSITE" id="PS51176">
    <property type="entry name" value="PDH_ADH"/>
    <property type="match status" value="1"/>
</dbReference>
<evidence type="ECO:0000256" key="3">
    <source>
        <dbReference type="SAM" id="MobiDB-lite"/>
    </source>
</evidence>
<sequence>MAIHDIQQISGRAGCGAAGPELPHGARPRTRPTAPAGADPASRPARRDDVALRPVHHGTRPDEDPGPRPDRRDAGGGPAIRRVSVIGCGLIGTSVALALRRLGVQVTLADHDPRSLLQAVRMGAGVALPAEAPPADVVVVATPPSTVAATLREAQARGLGAVYTDVASTKARILGEAALAGCDLRSYVPGHPMAGRELSGPGAARADLFTDRRWALCPHPQASPHAMRAVGELVAACGARAVLIGPQEHDRAAAAVSHAPYVVSAALAARFADADRSALSLAGTGLWDVTRVAGSPAGLWCDILGQNAEPVAEHLEAVARDLAAVASALRAPGGTASGAVAELLGRGNRGRELIVGAYPAVTEPAQESAAA</sequence>
<dbReference type="PRINTS" id="PR00411">
    <property type="entry name" value="PNDRDTASEI"/>
</dbReference>
<dbReference type="PANTHER" id="PTHR21363">
    <property type="entry name" value="PREPHENATE DEHYDROGENASE"/>
    <property type="match status" value="1"/>
</dbReference>
<dbReference type="InterPro" id="IPR008927">
    <property type="entry name" value="6-PGluconate_DH-like_C_sf"/>
</dbReference>
<dbReference type="Pfam" id="PF02153">
    <property type="entry name" value="PDH_N"/>
    <property type="match status" value="1"/>
</dbReference>
<dbReference type="InterPro" id="IPR003099">
    <property type="entry name" value="Prephen_DH"/>
</dbReference>
<evidence type="ECO:0000256" key="1">
    <source>
        <dbReference type="ARBA" id="ARBA00007964"/>
    </source>
</evidence>
<dbReference type="Pfam" id="PF20463">
    <property type="entry name" value="PDH_C"/>
    <property type="match status" value="1"/>
</dbReference>
<dbReference type="NCBIfam" id="NF005112">
    <property type="entry name" value="PRK06545.2-4"/>
    <property type="match status" value="1"/>
</dbReference>
<dbReference type="GO" id="GO:0004665">
    <property type="term" value="F:prephenate dehydrogenase (NADP+) activity"/>
    <property type="evidence" value="ECO:0007669"/>
    <property type="project" value="InterPro"/>
</dbReference>
<dbReference type="InterPro" id="IPR036291">
    <property type="entry name" value="NAD(P)-bd_dom_sf"/>
</dbReference>
<dbReference type="SUPFAM" id="SSF48179">
    <property type="entry name" value="6-phosphogluconate dehydrogenase C-terminal domain-like"/>
    <property type="match status" value="1"/>
</dbReference>
<dbReference type="SUPFAM" id="SSF51735">
    <property type="entry name" value="NAD(P)-binding Rossmann-fold domains"/>
    <property type="match status" value="1"/>
</dbReference>
<dbReference type="Gene3D" id="1.10.3660.10">
    <property type="entry name" value="6-phosphogluconate dehydrogenase C-terminal like domain"/>
    <property type="match status" value="1"/>
</dbReference>
<dbReference type="InterPro" id="IPR046825">
    <property type="entry name" value="PDH_C"/>
</dbReference>
<evidence type="ECO:0000313" key="6">
    <source>
        <dbReference type="Proteomes" id="UP000634476"/>
    </source>
</evidence>
<accession>A0A8J3WWP4</accession>
<dbReference type="EMBL" id="BOOK01000030">
    <property type="protein sequence ID" value="GII02077.1"/>
    <property type="molecule type" value="Genomic_DNA"/>
</dbReference>
<dbReference type="InterPro" id="IPR050812">
    <property type="entry name" value="Preph/Arog_dehydrog"/>
</dbReference>
<feature type="domain" description="Prephenate/arogenate dehydrogenase" evidence="4">
    <location>
        <begin position="81"/>
        <end position="362"/>
    </location>
</feature>
<keyword evidence="6" id="KW-1185">Reference proteome</keyword>
<dbReference type="RefSeq" id="WP_203876431.1">
    <property type="nucleotide sequence ID" value="NZ_BOOK01000030.1"/>
</dbReference>
<reference evidence="5" key="1">
    <citation type="submission" date="2021-01" db="EMBL/GenBank/DDBJ databases">
        <title>Whole genome shotgun sequence of Planobispora takensis NBRC 109077.</title>
        <authorList>
            <person name="Komaki H."/>
            <person name="Tamura T."/>
        </authorList>
    </citation>
    <scope>NUCLEOTIDE SEQUENCE</scope>
    <source>
        <strain evidence="5">NBRC 109077</strain>
    </source>
</reference>
<dbReference type="Gene3D" id="3.40.50.720">
    <property type="entry name" value="NAD(P)-binding Rossmann-like Domain"/>
    <property type="match status" value="1"/>
</dbReference>
<dbReference type="AlphaFoldDB" id="A0A8J3WWP4"/>
<dbReference type="InterPro" id="IPR046826">
    <property type="entry name" value="PDH_N"/>
</dbReference>
<protein>
    <submittedName>
        <fullName evidence="5">Prephenate dehydrogenase</fullName>
    </submittedName>
</protein>
<proteinExistence type="inferred from homology"/>
<name>A0A8J3WWP4_9ACTN</name>
<keyword evidence="2" id="KW-0560">Oxidoreductase</keyword>
<comment type="caution">
    <text evidence="5">The sequence shown here is derived from an EMBL/GenBank/DDBJ whole genome shotgun (WGS) entry which is preliminary data.</text>
</comment>
<feature type="compositionally biased region" description="Basic and acidic residues" evidence="3">
    <location>
        <begin position="59"/>
        <end position="74"/>
    </location>
</feature>
<gene>
    <name evidence="5" type="ORF">Pta02_40850</name>
</gene>